<dbReference type="RefSeq" id="WP_281464729.1">
    <property type="nucleotide sequence ID" value="NZ_CP124535.1"/>
</dbReference>
<dbReference type="PANTHER" id="PTHR43179:SF7">
    <property type="entry name" value="RHAMNOSYLTRANSFERASE WBBL"/>
    <property type="match status" value="1"/>
</dbReference>
<dbReference type="InterPro" id="IPR029044">
    <property type="entry name" value="Nucleotide-diphossugar_trans"/>
</dbReference>
<evidence type="ECO:0000313" key="2">
    <source>
        <dbReference type="EMBL" id="WGV15396.1"/>
    </source>
</evidence>
<dbReference type="SUPFAM" id="SSF53448">
    <property type="entry name" value="Nucleotide-diphospho-sugar transferases"/>
    <property type="match status" value="1"/>
</dbReference>
<reference evidence="2 3" key="1">
    <citation type="submission" date="2023-04" db="EMBL/GenBank/DDBJ databases">
        <title>YMD61, complete Genome.</title>
        <authorList>
            <person name="Zhang J."/>
        </authorList>
    </citation>
    <scope>NUCLEOTIDE SEQUENCE [LARGE SCALE GENOMIC DNA]</scope>
    <source>
        <strain evidence="2 3">YMD61</strain>
    </source>
</reference>
<keyword evidence="3" id="KW-1185">Reference proteome</keyword>
<feature type="domain" description="Glycosyltransferase 2-like" evidence="1">
    <location>
        <begin position="20"/>
        <end position="170"/>
    </location>
</feature>
<gene>
    <name evidence="2" type="ORF">QF092_14155</name>
</gene>
<dbReference type="GO" id="GO:0016757">
    <property type="term" value="F:glycosyltransferase activity"/>
    <property type="evidence" value="ECO:0007669"/>
    <property type="project" value="UniProtKB-KW"/>
</dbReference>
<dbReference type="CDD" id="cd04186">
    <property type="entry name" value="GT_2_like_c"/>
    <property type="match status" value="1"/>
</dbReference>
<organism evidence="2 3">
    <name type="scientific">Fuscovulum ytuae</name>
    <dbReference type="NCBI Taxonomy" id="3042299"/>
    <lineage>
        <taxon>Bacteria</taxon>
        <taxon>Pseudomonadati</taxon>
        <taxon>Pseudomonadota</taxon>
        <taxon>Alphaproteobacteria</taxon>
        <taxon>Rhodobacterales</taxon>
        <taxon>Paracoccaceae</taxon>
        <taxon>Fuscovulum</taxon>
    </lineage>
</organism>
<evidence type="ECO:0000313" key="3">
    <source>
        <dbReference type="Proteomes" id="UP001230978"/>
    </source>
</evidence>
<dbReference type="Pfam" id="PF00535">
    <property type="entry name" value="Glycos_transf_2"/>
    <property type="match status" value="1"/>
</dbReference>
<accession>A0ABY8Q5Q0</accession>
<dbReference type="Gene3D" id="3.90.550.10">
    <property type="entry name" value="Spore Coat Polysaccharide Biosynthesis Protein SpsA, Chain A"/>
    <property type="match status" value="1"/>
</dbReference>
<dbReference type="EC" id="2.4.-.-" evidence="2"/>
<keyword evidence="2" id="KW-0808">Transferase</keyword>
<evidence type="ECO:0000259" key="1">
    <source>
        <dbReference type="Pfam" id="PF00535"/>
    </source>
</evidence>
<dbReference type="EMBL" id="CP124535">
    <property type="protein sequence ID" value="WGV15396.1"/>
    <property type="molecule type" value="Genomic_DNA"/>
</dbReference>
<proteinExistence type="predicted"/>
<dbReference type="InterPro" id="IPR001173">
    <property type="entry name" value="Glyco_trans_2-like"/>
</dbReference>
<dbReference type="PANTHER" id="PTHR43179">
    <property type="entry name" value="RHAMNOSYLTRANSFERASE WBBL"/>
    <property type="match status" value="1"/>
</dbReference>
<keyword evidence="2" id="KW-0328">Glycosyltransferase</keyword>
<protein>
    <submittedName>
        <fullName evidence="2">Glycosyltransferase family 2 protein</fullName>
        <ecNumber evidence="2">2.4.-.-</ecNumber>
    </submittedName>
</protein>
<dbReference type="Proteomes" id="UP001230978">
    <property type="component" value="Chromosome"/>
</dbReference>
<sequence length="293" mass="31954">MQTSRVPDDITAALARVTPIIVTYNSAHCLPALVPLLSACPRVILSDNASGDGSAEEGRRLLPNATILRHPRNLGFGAANNRALDLVHTDFALLLNPDCTLTSDALAQLVATADQFPEAALIAPRIVDGDGRVDLGHRWVNDLWPSKGPAADGPACVGFVTGAAMLIRMSVAAPHGFFDETFFLYYEDDDLCRKWFNARLPLIIDPGATATHLSRRSVKGNAPLRDEYWRGYHHAQSKLIYAAKYSGPAAAQALRRRLIWQTAAALPLRALAISPRLLARMWGRMCGVLDWRG</sequence>
<name>A0ABY8Q5Q0_9RHOB</name>